<name>A0A369J8R7_HYPMA</name>
<dbReference type="EMBL" id="LUEZ02000138">
    <property type="protein sequence ID" value="RDB15854.1"/>
    <property type="molecule type" value="Genomic_DNA"/>
</dbReference>
<sequence length="126" mass="14061">MCNRNERIRLGLGSPLLNPPSFILDSTIAALMLALSSSPVINQDMFVDAMIAIRCNSEMHMKWLVANKGVCEKCMQIGASCTNSGPANICCTRYKDHRIKCSHFYDYEVDIVADRFTILVEKSGKL</sequence>
<dbReference type="Proteomes" id="UP000076154">
    <property type="component" value="Unassembled WGS sequence"/>
</dbReference>
<reference evidence="1" key="1">
    <citation type="submission" date="2018-04" db="EMBL/GenBank/DDBJ databases">
        <title>Whole genome sequencing of Hypsizygus marmoreus.</title>
        <authorList>
            <person name="Choi I.-G."/>
            <person name="Min B."/>
            <person name="Kim J.-G."/>
            <person name="Kim S."/>
            <person name="Oh Y.-L."/>
            <person name="Kong W.-S."/>
            <person name="Park H."/>
            <person name="Jeong J."/>
            <person name="Song E.-S."/>
        </authorList>
    </citation>
    <scope>NUCLEOTIDE SEQUENCE [LARGE SCALE GENOMIC DNA]</scope>
    <source>
        <strain evidence="1">51987-8</strain>
    </source>
</reference>
<proteinExistence type="predicted"/>
<evidence type="ECO:0000313" key="2">
    <source>
        <dbReference type="Proteomes" id="UP000076154"/>
    </source>
</evidence>
<dbReference type="AlphaFoldDB" id="A0A369J8R7"/>
<dbReference type="InParanoid" id="A0A369J8R7"/>
<gene>
    <name evidence="1" type="ORF">Hypma_003756</name>
</gene>
<organism evidence="1 2">
    <name type="scientific">Hypsizygus marmoreus</name>
    <name type="common">White beech mushroom</name>
    <name type="synonym">Agaricus marmoreus</name>
    <dbReference type="NCBI Taxonomy" id="39966"/>
    <lineage>
        <taxon>Eukaryota</taxon>
        <taxon>Fungi</taxon>
        <taxon>Dikarya</taxon>
        <taxon>Basidiomycota</taxon>
        <taxon>Agaricomycotina</taxon>
        <taxon>Agaricomycetes</taxon>
        <taxon>Agaricomycetidae</taxon>
        <taxon>Agaricales</taxon>
        <taxon>Tricholomatineae</taxon>
        <taxon>Lyophyllaceae</taxon>
        <taxon>Hypsizygus</taxon>
    </lineage>
</organism>
<protein>
    <submittedName>
        <fullName evidence="1">Uncharacterized protein</fullName>
    </submittedName>
</protein>
<keyword evidence="2" id="KW-1185">Reference proteome</keyword>
<comment type="caution">
    <text evidence="1">The sequence shown here is derived from an EMBL/GenBank/DDBJ whole genome shotgun (WGS) entry which is preliminary data.</text>
</comment>
<evidence type="ECO:0000313" key="1">
    <source>
        <dbReference type="EMBL" id="RDB15854.1"/>
    </source>
</evidence>
<accession>A0A369J8R7</accession>